<gene>
    <name evidence="2" type="ORF">FHR32_001544</name>
</gene>
<evidence type="ECO:0000313" key="3">
    <source>
        <dbReference type="Proteomes" id="UP000534286"/>
    </source>
</evidence>
<dbReference type="Gene3D" id="3.40.50.720">
    <property type="entry name" value="NAD(P)-binding Rossmann-like Domain"/>
    <property type="match status" value="1"/>
</dbReference>
<dbReference type="AlphaFoldDB" id="A0A7W7RS95"/>
<keyword evidence="3" id="KW-1185">Reference proteome</keyword>
<proteinExistence type="predicted"/>
<organism evidence="2 3">
    <name type="scientific">Streptosporangium album</name>
    <dbReference type="NCBI Taxonomy" id="47479"/>
    <lineage>
        <taxon>Bacteria</taxon>
        <taxon>Bacillati</taxon>
        <taxon>Actinomycetota</taxon>
        <taxon>Actinomycetes</taxon>
        <taxon>Streptosporangiales</taxon>
        <taxon>Streptosporangiaceae</taxon>
        <taxon>Streptosporangium</taxon>
    </lineage>
</organism>
<accession>A0A7W7RS95</accession>
<dbReference type="RefSeq" id="WP_184753646.1">
    <property type="nucleotide sequence ID" value="NZ_BAABEK010000020.1"/>
</dbReference>
<dbReference type="Proteomes" id="UP000534286">
    <property type="component" value="Unassembled WGS sequence"/>
</dbReference>
<evidence type="ECO:0000313" key="2">
    <source>
        <dbReference type="EMBL" id="MBB4937239.1"/>
    </source>
</evidence>
<evidence type="ECO:0000256" key="1">
    <source>
        <dbReference type="SAM" id="MobiDB-lite"/>
    </source>
</evidence>
<dbReference type="EMBL" id="JACHJU010000001">
    <property type="protein sequence ID" value="MBB4937239.1"/>
    <property type="molecule type" value="Genomic_DNA"/>
</dbReference>
<name>A0A7W7RS95_9ACTN</name>
<sequence>MTQLLQGKNVIIYGAGGRPAHGPPGLRRHHDGDQRVHPGAAPMMGSTGPADGAAEMFMRYLAAEVGPAGVRVVSLHTAGVVETMSREKAVNVTCGMVVG</sequence>
<reference evidence="2 3" key="1">
    <citation type="submission" date="2020-08" db="EMBL/GenBank/DDBJ databases">
        <title>Sequencing the genomes of 1000 actinobacteria strains.</title>
        <authorList>
            <person name="Klenk H.-P."/>
        </authorList>
    </citation>
    <scope>NUCLEOTIDE SEQUENCE [LARGE SCALE GENOMIC DNA]</scope>
    <source>
        <strain evidence="2 3">DSM 43023</strain>
    </source>
</reference>
<comment type="caution">
    <text evidence="2">The sequence shown here is derived from an EMBL/GenBank/DDBJ whole genome shotgun (WGS) entry which is preliminary data.</text>
</comment>
<feature type="region of interest" description="Disordered" evidence="1">
    <location>
        <begin position="17"/>
        <end position="48"/>
    </location>
</feature>
<protein>
    <submittedName>
        <fullName evidence="2">Uncharacterized protein</fullName>
    </submittedName>
</protein>